<dbReference type="RefSeq" id="WP_094893017.1">
    <property type="nucleotide sequence ID" value="NZ_CP029426.2"/>
</dbReference>
<dbReference type="SUPFAM" id="SSF88946">
    <property type="entry name" value="Sigma2 domain of RNA polymerase sigma factors"/>
    <property type="match status" value="1"/>
</dbReference>
<name>A0A2U8Q0X0_9BRAD</name>
<keyword evidence="4 6" id="KW-0238">DNA-binding</keyword>
<evidence type="ECO:0000256" key="3">
    <source>
        <dbReference type="ARBA" id="ARBA00023082"/>
    </source>
</evidence>
<evidence type="ECO:0000313" key="9">
    <source>
        <dbReference type="EMBL" id="AWM03664.1"/>
    </source>
</evidence>
<evidence type="ECO:0000256" key="6">
    <source>
        <dbReference type="RuleBase" id="RU000716"/>
    </source>
</evidence>
<dbReference type="Proteomes" id="UP000215884">
    <property type="component" value="Chromosome"/>
</dbReference>
<dbReference type="OrthoDB" id="9784272at2"/>
<keyword evidence="3 6" id="KW-0731">Sigma factor</keyword>
<dbReference type="InterPro" id="IPR013324">
    <property type="entry name" value="RNA_pol_sigma_r3/r4-like"/>
</dbReference>
<dbReference type="EMBL" id="CP029426">
    <property type="protein sequence ID" value="AWM03664.1"/>
    <property type="molecule type" value="Genomic_DNA"/>
</dbReference>
<evidence type="ECO:0000256" key="1">
    <source>
        <dbReference type="ARBA" id="ARBA00010641"/>
    </source>
</evidence>
<evidence type="ECO:0000256" key="2">
    <source>
        <dbReference type="ARBA" id="ARBA00023015"/>
    </source>
</evidence>
<reference evidence="9 10" key="2">
    <citation type="journal article" date="2019" name="Int. J. Syst. Evol. Microbiol.">
        <title>Description and complete genome sequence of Bradyrhizobium amphicarpaeae sp. nov., harbouring photosystem and nitrogen-fixation genes.</title>
        <authorList>
            <person name="Bromfield E.S.P."/>
            <person name="Cloutier S."/>
            <person name="Nguyen H.D.T."/>
        </authorList>
    </citation>
    <scope>NUCLEOTIDE SEQUENCE [LARGE SCALE GENOMIC DNA]</scope>
    <source>
        <strain evidence="9 10">39S1MB</strain>
    </source>
</reference>
<dbReference type="InterPro" id="IPR039425">
    <property type="entry name" value="RNA_pol_sigma-70-like"/>
</dbReference>
<dbReference type="Pfam" id="PF08281">
    <property type="entry name" value="Sigma70_r4_2"/>
    <property type="match status" value="1"/>
</dbReference>
<evidence type="ECO:0000259" key="8">
    <source>
        <dbReference type="Pfam" id="PF08281"/>
    </source>
</evidence>
<keyword evidence="10" id="KW-1185">Reference proteome</keyword>
<dbReference type="AlphaFoldDB" id="A0A2U8Q0X0"/>
<reference evidence="9 10" key="1">
    <citation type="journal article" date="2017" name="Syst. Appl. Microbiol.">
        <title>Soybeans inoculated with root zone soils of Canadian native legumes harbour diverse and novel Bradyrhizobium spp. that possess agricultural potential.</title>
        <authorList>
            <person name="Bromfield E.S.P."/>
            <person name="Cloutier S."/>
            <person name="Tambong J.T."/>
            <person name="Tran Thi T.V."/>
        </authorList>
    </citation>
    <scope>NUCLEOTIDE SEQUENCE [LARGE SCALE GENOMIC DNA]</scope>
    <source>
        <strain evidence="9 10">39S1MB</strain>
    </source>
</reference>
<dbReference type="GO" id="GO:0016987">
    <property type="term" value="F:sigma factor activity"/>
    <property type="evidence" value="ECO:0007669"/>
    <property type="project" value="UniProtKB-KW"/>
</dbReference>
<dbReference type="InterPro" id="IPR007627">
    <property type="entry name" value="RNA_pol_sigma70_r2"/>
</dbReference>
<dbReference type="SUPFAM" id="SSF88659">
    <property type="entry name" value="Sigma3 and sigma4 domains of RNA polymerase sigma factors"/>
    <property type="match status" value="1"/>
</dbReference>
<dbReference type="InterPro" id="IPR013249">
    <property type="entry name" value="RNA_pol_sigma70_r4_t2"/>
</dbReference>
<dbReference type="Gene3D" id="1.10.10.10">
    <property type="entry name" value="Winged helix-like DNA-binding domain superfamily/Winged helix DNA-binding domain"/>
    <property type="match status" value="1"/>
</dbReference>
<dbReference type="PANTHER" id="PTHR43133">
    <property type="entry name" value="RNA POLYMERASE ECF-TYPE SIGMA FACTO"/>
    <property type="match status" value="1"/>
</dbReference>
<keyword evidence="5 6" id="KW-0804">Transcription</keyword>
<dbReference type="InterPro" id="IPR013325">
    <property type="entry name" value="RNA_pol_sigma_r2"/>
</dbReference>
<dbReference type="InterPro" id="IPR014284">
    <property type="entry name" value="RNA_pol_sigma-70_dom"/>
</dbReference>
<keyword evidence="2 6" id="KW-0805">Transcription regulation</keyword>
<feature type="domain" description="RNA polymerase sigma factor 70 region 4 type 2" evidence="8">
    <location>
        <begin position="122"/>
        <end position="173"/>
    </location>
</feature>
<proteinExistence type="inferred from homology"/>
<feature type="domain" description="RNA polymerase sigma-70 region 2" evidence="7">
    <location>
        <begin position="22"/>
        <end position="91"/>
    </location>
</feature>
<dbReference type="PANTHER" id="PTHR43133:SF62">
    <property type="entry name" value="RNA POLYMERASE SIGMA FACTOR SIGZ"/>
    <property type="match status" value="1"/>
</dbReference>
<dbReference type="Pfam" id="PF04542">
    <property type="entry name" value="Sigma70_r2"/>
    <property type="match status" value="1"/>
</dbReference>
<dbReference type="CDD" id="cd06171">
    <property type="entry name" value="Sigma70_r4"/>
    <property type="match status" value="1"/>
</dbReference>
<evidence type="ECO:0000313" key="10">
    <source>
        <dbReference type="Proteomes" id="UP000215884"/>
    </source>
</evidence>
<dbReference type="NCBIfam" id="TIGR02937">
    <property type="entry name" value="sigma70-ECF"/>
    <property type="match status" value="1"/>
</dbReference>
<dbReference type="InterPro" id="IPR036388">
    <property type="entry name" value="WH-like_DNA-bd_sf"/>
</dbReference>
<dbReference type="InterPro" id="IPR000838">
    <property type="entry name" value="RNA_pol_sigma70_ECF_CS"/>
</dbReference>
<sequence>MDWADLIGRVASDGDREAFKRLFEHFAPRIKGLMLKAGCSSDEAEEIAQSTMIAVWRKAHQFDPATAGAPAWIFTIARNLRIDLFRRRARTDRLQTDSELPDAPDQAETADVLMSRVQDAARIAAAIKQLSAEQSMVVRLSFIEERPHPEIASTLGIPLGTVKSRIRLAMNRLRDILDEEA</sequence>
<dbReference type="GO" id="GO:0006352">
    <property type="term" value="P:DNA-templated transcription initiation"/>
    <property type="evidence" value="ECO:0007669"/>
    <property type="project" value="InterPro"/>
</dbReference>
<evidence type="ECO:0000256" key="5">
    <source>
        <dbReference type="ARBA" id="ARBA00023163"/>
    </source>
</evidence>
<gene>
    <name evidence="9" type="ORF">CIT40_28920</name>
</gene>
<accession>A0A2U8Q0X0</accession>
<dbReference type="PROSITE" id="PS01063">
    <property type="entry name" value="SIGMA70_ECF"/>
    <property type="match status" value="1"/>
</dbReference>
<dbReference type="Gene3D" id="1.10.1740.10">
    <property type="match status" value="1"/>
</dbReference>
<dbReference type="GO" id="GO:0003677">
    <property type="term" value="F:DNA binding"/>
    <property type="evidence" value="ECO:0007669"/>
    <property type="project" value="UniProtKB-KW"/>
</dbReference>
<evidence type="ECO:0000259" key="7">
    <source>
        <dbReference type="Pfam" id="PF04542"/>
    </source>
</evidence>
<dbReference type="KEGG" id="brq:CIT40_28920"/>
<organism evidence="9 10">
    <name type="scientific">Bradyrhizobium amphicarpaeae</name>
    <dbReference type="NCBI Taxonomy" id="1404768"/>
    <lineage>
        <taxon>Bacteria</taxon>
        <taxon>Pseudomonadati</taxon>
        <taxon>Pseudomonadota</taxon>
        <taxon>Alphaproteobacteria</taxon>
        <taxon>Hyphomicrobiales</taxon>
        <taxon>Nitrobacteraceae</taxon>
        <taxon>Bradyrhizobium</taxon>
    </lineage>
</organism>
<evidence type="ECO:0000256" key="4">
    <source>
        <dbReference type="ARBA" id="ARBA00023125"/>
    </source>
</evidence>
<protein>
    <recommendedName>
        <fullName evidence="6">RNA polymerase sigma factor</fullName>
    </recommendedName>
</protein>
<comment type="similarity">
    <text evidence="1 6">Belongs to the sigma-70 factor family. ECF subfamily.</text>
</comment>